<sequence length="407" mass="45623">MKVVGDNMNIPFSPPDIQQEDINEVISVLKSGWITTGPKTKEFEINLANYIGTSKVVCLNSATAGLELALRILGIGPGDEVITSAYTYTASASIICHVGAIPILVDIPPNSCHIDAKQIEKAITTKTKAIITVDLAGIMCDYDSIIQMLESKKHMYQPNKEIQQIFHRIPIIADASHALGATYKGFHSGNVADFTVFSFHAVKNLTTAEGGAVTWKKHDLIDDDELHKLFMLHAIHGQTKDALSKSKLGGWEYDILFPAYKYNMTDISAALGVSQLRRYDAMLNRREEIVRQYNTLLEDTSVTPLPHNSTQECKSSCHLYMLQLEGFSELNRNHLIEHLSTKNIGTNVHYKPLPLLTAYKNLGFQMQDYPNSYAFYVKEITLPLYSQLTDEQCHYICSALKTYRKLM</sequence>
<keyword evidence="2 3" id="KW-0663">Pyridoxal phosphate</keyword>
<dbReference type="FunFam" id="3.90.1150.10:FF:000092">
    <property type="entry name" value="Capsular polysaccharide biosynthesis protein"/>
    <property type="match status" value="1"/>
</dbReference>
<keyword evidence="5" id="KW-1185">Reference proteome</keyword>
<evidence type="ECO:0000256" key="3">
    <source>
        <dbReference type="RuleBase" id="RU004508"/>
    </source>
</evidence>
<dbReference type="PANTHER" id="PTHR30244:SF34">
    <property type="entry name" value="DTDP-4-AMINO-4,6-DIDEOXYGALACTOSE TRANSAMINASE"/>
    <property type="match status" value="1"/>
</dbReference>
<dbReference type="GO" id="GO:0030170">
    <property type="term" value="F:pyridoxal phosphate binding"/>
    <property type="evidence" value="ECO:0007669"/>
    <property type="project" value="TreeGrafter"/>
</dbReference>
<dbReference type="GO" id="GO:0000271">
    <property type="term" value="P:polysaccharide biosynthetic process"/>
    <property type="evidence" value="ECO:0007669"/>
    <property type="project" value="TreeGrafter"/>
</dbReference>
<protein>
    <submittedName>
        <fullName evidence="4">dTDP-4-amino-4,6-dideoxygalactose transaminase</fullName>
    </submittedName>
</protein>
<dbReference type="PIRSF" id="PIRSF000390">
    <property type="entry name" value="PLP_StrS"/>
    <property type="match status" value="1"/>
</dbReference>
<dbReference type="InterPro" id="IPR015421">
    <property type="entry name" value="PyrdxlP-dep_Trfase_major"/>
</dbReference>
<evidence type="ECO:0000313" key="4">
    <source>
        <dbReference type="EMBL" id="SHM38849.1"/>
    </source>
</evidence>
<dbReference type="InterPro" id="IPR015422">
    <property type="entry name" value="PyrdxlP-dep_Trfase_small"/>
</dbReference>
<dbReference type="SUPFAM" id="SSF53383">
    <property type="entry name" value="PLP-dependent transferases"/>
    <property type="match status" value="1"/>
</dbReference>
<dbReference type="InterPro" id="IPR015424">
    <property type="entry name" value="PyrdxlP-dep_Trfase"/>
</dbReference>
<dbReference type="CDD" id="cd00616">
    <property type="entry name" value="AHBA_syn"/>
    <property type="match status" value="1"/>
</dbReference>
<dbReference type="STRING" id="1120996.SAMN02746066_01805"/>
<evidence type="ECO:0000256" key="1">
    <source>
        <dbReference type="PIRSR" id="PIRSR000390-1"/>
    </source>
</evidence>
<dbReference type="EMBL" id="FRCP01000009">
    <property type="protein sequence ID" value="SHM38849.1"/>
    <property type="molecule type" value="Genomic_DNA"/>
</dbReference>
<evidence type="ECO:0000313" key="5">
    <source>
        <dbReference type="Proteomes" id="UP000184038"/>
    </source>
</evidence>
<dbReference type="Proteomes" id="UP000184038">
    <property type="component" value="Unassembled WGS sequence"/>
</dbReference>
<dbReference type="Gene3D" id="3.90.1150.10">
    <property type="entry name" value="Aspartate Aminotransferase, domain 1"/>
    <property type="match status" value="1"/>
</dbReference>
<dbReference type="AlphaFoldDB" id="A0A1M7IDT9"/>
<organism evidence="4 5">
    <name type="scientific">Anaerosporobacter mobilis DSM 15930</name>
    <dbReference type="NCBI Taxonomy" id="1120996"/>
    <lineage>
        <taxon>Bacteria</taxon>
        <taxon>Bacillati</taxon>
        <taxon>Bacillota</taxon>
        <taxon>Clostridia</taxon>
        <taxon>Lachnospirales</taxon>
        <taxon>Lachnospiraceae</taxon>
        <taxon>Anaerosporobacter</taxon>
    </lineage>
</organism>
<dbReference type="PANTHER" id="PTHR30244">
    <property type="entry name" value="TRANSAMINASE"/>
    <property type="match status" value="1"/>
</dbReference>
<dbReference type="GO" id="GO:0008483">
    <property type="term" value="F:transaminase activity"/>
    <property type="evidence" value="ECO:0007669"/>
    <property type="project" value="TreeGrafter"/>
</dbReference>
<dbReference type="InterPro" id="IPR000653">
    <property type="entry name" value="DegT/StrS_aminotransferase"/>
</dbReference>
<reference evidence="4 5" key="1">
    <citation type="submission" date="2016-11" db="EMBL/GenBank/DDBJ databases">
        <authorList>
            <person name="Jaros S."/>
            <person name="Januszkiewicz K."/>
            <person name="Wedrychowicz H."/>
        </authorList>
    </citation>
    <scope>NUCLEOTIDE SEQUENCE [LARGE SCALE GENOMIC DNA]</scope>
    <source>
        <strain evidence="4 5">DSM 15930</strain>
    </source>
</reference>
<dbReference type="Gene3D" id="3.40.640.10">
    <property type="entry name" value="Type I PLP-dependent aspartate aminotransferase-like (Major domain)"/>
    <property type="match status" value="1"/>
</dbReference>
<name>A0A1M7IDT9_9FIRM</name>
<proteinExistence type="inferred from homology"/>
<dbReference type="FunFam" id="3.40.640.10:FF:000077">
    <property type="entry name" value="Spore coat polysaccharide biosynthesis protein spsC"/>
    <property type="match status" value="1"/>
</dbReference>
<comment type="similarity">
    <text evidence="3">Belongs to the DegT/DnrJ/EryC1 family.</text>
</comment>
<feature type="modified residue" description="N6-(pyridoxal phosphate)lysine" evidence="2">
    <location>
        <position position="203"/>
    </location>
</feature>
<gene>
    <name evidence="4" type="ORF">SAMN02746066_01805</name>
</gene>
<accession>A0A1M7IDT9</accession>
<dbReference type="Pfam" id="PF01041">
    <property type="entry name" value="DegT_DnrJ_EryC1"/>
    <property type="match status" value="1"/>
</dbReference>
<evidence type="ECO:0000256" key="2">
    <source>
        <dbReference type="PIRSR" id="PIRSR000390-2"/>
    </source>
</evidence>
<feature type="active site" description="Proton acceptor" evidence="1">
    <location>
        <position position="203"/>
    </location>
</feature>